<dbReference type="Pfam" id="PF00005">
    <property type="entry name" value="ABC_tran"/>
    <property type="match status" value="1"/>
</dbReference>
<dbReference type="SMART" id="SM00382">
    <property type="entry name" value="AAA"/>
    <property type="match status" value="1"/>
</dbReference>
<evidence type="ECO:0000256" key="7">
    <source>
        <dbReference type="ARBA" id="ARBA00023136"/>
    </source>
</evidence>
<evidence type="ECO:0000256" key="6">
    <source>
        <dbReference type="ARBA" id="ARBA00022840"/>
    </source>
</evidence>
<reference evidence="9 10" key="1">
    <citation type="submission" date="2020-04" db="EMBL/GenBank/DDBJ databases">
        <title>Azohydromonas sp. isolated from soil.</title>
        <authorList>
            <person name="Dahal R.H."/>
        </authorList>
    </citation>
    <scope>NUCLEOTIDE SEQUENCE [LARGE SCALE GENOMIC DNA]</scope>
    <source>
        <strain evidence="9 10">G-1-1-14</strain>
    </source>
</reference>
<dbReference type="Pfam" id="PF08352">
    <property type="entry name" value="oligo_HPY"/>
    <property type="match status" value="1"/>
</dbReference>
<keyword evidence="3" id="KW-0813">Transport</keyword>
<dbReference type="InterPro" id="IPR013563">
    <property type="entry name" value="Oligopep_ABC_C"/>
</dbReference>
<dbReference type="PANTHER" id="PTHR43297">
    <property type="entry name" value="OLIGOPEPTIDE TRANSPORT ATP-BINDING PROTEIN APPD"/>
    <property type="match status" value="1"/>
</dbReference>
<keyword evidence="10" id="KW-1185">Reference proteome</keyword>
<name>A0A848FCR9_9BURK</name>
<evidence type="ECO:0000256" key="1">
    <source>
        <dbReference type="ARBA" id="ARBA00004417"/>
    </source>
</evidence>
<evidence type="ECO:0000313" key="9">
    <source>
        <dbReference type="EMBL" id="NML18017.1"/>
    </source>
</evidence>
<dbReference type="PROSITE" id="PS00211">
    <property type="entry name" value="ABC_TRANSPORTER_1"/>
    <property type="match status" value="1"/>
</dbReference>
<protein>
    <submittedName>
        <fullName evidence="9">ABC transporter ATP-binding protein</fullName>
    </submittedName>
</protein>
<keyword evidence="7" id="KW-0472">Membrane</keyword>
<proteinExistence type="inferred from homology"/>
<keyword evidence="5" id="KW-0547">Nucleotide-binding</keyword>
<evidence type="ECO:0000313" key="10">
    <source>
        <dbReference type="Proteomes" id="UP000574067"/>
    </source>
</evidence>
<gene>
    <name evidence="9" type="ORF">HHL10_23895</name>
</gene>
<accession>A0A848FCR9</accession>
<dbReference type="InterPro" id="IPR017871">
    <property type="entry name" value="ABC_transporter-like_CS"/>
</dbReference>
<evidence type="ECO:0000256" key="4">
    <source>
        <dbReference type="ARBA" id="ARBA00022475"/>
    </source>
</evidence>
<evidence type="ECO:0000256" key="2">
    <source>
        <dbReference type="ARBA" id="ARBA00005417"/>
    </source>
</evidence>
<dbReference type="EMBL" id="JABBFW010000026">
    <property type="protein sequence ID" value="NML18017.1"/>
    <property type="molecule type" value="Genomic_DNA"/>
</dbReference>
<dbReference type="RefSeq" id="WP_169162920.1">
    <property type="nucleotide sequence ID" value="NZ_JABBFW010000026.1"/>
</dbReference>
<dbReference type="GO" id="GO:0016887">
    <property type="term" value="F:ATP hydrolysis activity"/>
    <property type="evidence" value="ECO:0007669"/>
    <property type="project" value="InterPro"/>
</dbReference>
<keyword evidence="6 9" id="KW-0067">ATP-binding</keyword>
<sequence>MSLHVEELSVELPAGRGLRRVVRELSFHIAPGEVLGVVGESGCGKSVTGLALMGLLPPGAVVSARRLELCGRALPPVGSPAWAAVRGRQAAMVFQNPMSALNPCLTLETQLVETLRLRHAGEGRRALRERAQALLGEVGIGAAGLRLRCHPHELSGGMAQRVMIALALACAPALLIADEPTTALDATLQVQILDLIARLARTHRMAVLLVSHDIGVVRAYADRVQVMYSGQIVESGPVDAVAHTPAHPYTRGLLHALPGRGGAPGAPLPALPGTVLPVGQEAAGCRFESRCAQAQPVCRQPVALRPHPRHPGVSLRCAL</sequence>
<dbReference type="InterPro" id="IPR050388">
    <property type="entry name" value="ABC_Ni/Peptide_Import"/>
</dbReference>
<evidence type="ECO:0000256" key="3">
    <source>
        <dbReference type="ARBA" id="ARBA00022448"/>
    </source>
</evidence>
<dbReference type="PANTHER" id="PTHR43297:SF2">
    <property type="entry name" value="DIPEPTIDE TRANSPORT ATP-BINDING PROTEIN DPPD"/>
    <property type="match status" value="1"/>
</dbReference>
<keyword evidence="4" id="KW-1003">Cell membrane</keyword>
<dbReference type="SUPFAM" id="SSF52540">
    <property type="entry name" value="P-loop containing nucleoside triphosphate hydrolases"/>
    <property type="match status" value="1"/>
</dbReference>
<dbReference type="AlphaFoldDB" id="A0A848FCR9"/>
<dbReference type="GO" id="GO:0005524">
    <property type="term" value="F:ATP binding"/>
    <property type="evidence" value="ECO:0007669"/>
    <property type="project" value="UniProtKB-KW"/>
</dbReference>
<dbReference type="Proteomes" id="UP000574067">
    <property type="component" value="Unassembled WGS sequence"/>
</dbReference>
<dbReference type="GO" id="GO:0005886">
    <property type="term" value="C:plasma membrane"/>
    <property type="evidence" value="ECO:0007669"/>
    <property type="project" value="UniProtKB-SubCell"/>
</dbReference>
<evidence type="ECO:0000256" key="5">
    <source>
        <dbReference type="ARBA" id="ARBA00022741"/>
    </source>
</evidence>
<dbReference type="FunFam" id="3.40.50.300:FF:000016">
    <property type="entry name" value="Oligopeptide ABC transporter ATP-binding component"/>
    <property type="match status" value="1"/>
</dbReference>
<dbReference type="InterPro" id="IPR003439">
    <property type="entry name" value="ABC_transporter-like_ATP-bd"/>
</dbReference>
<feature type="domain" description="ABC transporter" evidence="8">
    <location>
        <begin position="3"/>
        <end position="254"/>
    </location>
</feature>
<dbReference type="GO" id="GO:0055085">
    <property type="term" value="P:transmembrane transport"/>
    <property type="evidence" value="ECO:0007669"/>
    <property type="project" value="UniProtKB-ARBA"/>
</dbReference>
<dbReference type="CDD" id="cd03257">
    <property type="entry name" value="ABC_NikE_OppD_transporters"/>
    <property type="match status" value="1"/>
</dbReference>
<dbReference type="InterPro" id="IPR003593">
    <property type="entry name" value="AAA+_ATPase"/>
</dbReference>
<dbReference type="PROSITE" id="PS50893">
    <property type="entry name" value="ABC_TRANSPORTER_2"/>
    <property type="match status" value="1"/>
</dbReference>
<comment type="similarity">
    <text evidence="2">Belongs to the ABC transporter superfamily.</text>
</comment>
<dbReference type="NCBIfam" id="TIGR01727">
    <property type="entry name" value="oligo_HPY"/>
    <property type="match status" value="1"/>
</dbReference>
<evidence type="ECO:0000259" key="8">
    <source>
        <dbReference type="PROSITE" id="PS50893"/>
    </source>
</evidence>
<dbReference type="GO" id="GO:0015833">
    <property type="term" value="P:peptide transport"/>
    <property type="evidence" value="ECO:0007669"/>
    <property type="project" value="InterPro"/>
</dbReference>
<dbReference type="Gene3D" id="3.40.50.300">
    <property type="entry name" value="P-loop containing nucleotide triphosphate hydrolases"/>
    <property type="match status" value="1"/>
</dbReference>
<comment type="caution">
    <text evidence="9">The sequence shown here is derived from an EMBL/GenBank/DDBJ whole genome shotgun (WGS) entry which is preliminary data.</text>
</comment>
<organism evidence="9 10">
    <name type="scientific">Azohydromonas caseinilytica</name>
    <dbReference type="NCBI Taxonomy" id="2728836"/>
    <lineage>
        <taxon>Bacteria</taxon>
        <taxon>Pseudomonadati</taxon>
        <taxon>Pseudomonadota</taxon>
        <taxon>Betaproteobacteria</taxon>
        <taxon>Burkholderiales</taxon>
        <taxon>Sphaerotilaceae</taxon>
        <taxon>Azohydromonas</taxon>
    </lineage>
</organism>
<comment type="subcellular location">
    <subcellularLocation>
        <location evidence="1">Cell inner membrane</location>
        <topology evidence="1">Peripheral membrane protein</topology>
    </subcellularLocation>
</comment>
<dbReference type="InterPro" id="IPR027417">
    <property type="entry name" value="P-loop_NTPase"/>
</dbReference>